<organism evidence="1 2">
    <name type="scientific">Nonomuraea antimicrobica</name>
    <dbReference type="NCBI Taxonomy" id="561173"/>
    <lineage>
        <taxon>Bacteria</taxon>
        <taxon>Bacillati</taxon>
        <taxon>Actinomycetota</taxon>
        <taxon>Actinomycetes</taxon>
        <taxon>Streptosporangiales</taxon>
        <taxon>Streptosporangiaceae</taxon>
        <taxon>Nonomuraea</taxon>
    </lineage>
</organism>
<gene>
    <name evidence="1" type="ORF">GCM10022224_101310</name>
</gene>
<name>A0ABP7EJB3_9ACTN</name>
<keyword evidence="2" id="KW-1185">Reference proteome</keyword>
<protein>
    <recommendedName>
        <fullName evidence="3">YbaB/EbfC DNA-binding family protein</fullName>
    </recommendedName>
</protein>
<dbReference type="SUPFAM" id="SSF82607">
    <property type="entry name" value="YbaB-like"/>
    <property type="match status" value="1"/>
</dbReference>
<dbReference type="InterPro" id="IPR036894">
    <property type="entry name" value="YbaB-like_sf"/>
</dbReference>
<accession>A0ABP7EJB3</accession>
<proteinExistence type="predicted"/>
<comment type="caution">
    <text evidence="1">The sequence shown here is derived from an EMBL/GenBank/DDBJ whole genome shotgun (WGS) entry which is preliminary data.</text>
</comment>
<dbReference type="RefSeq" id="WP_344896877.1">
    <property type="nucleotide sequence ID" value="NZ_BAAAZP010000238.1"/>
</dbReference>
<dbReference type="Proteomes" id="UP001500902">
    <property type="component" value="Unassembled WGS sequence"/>
</dbReference>
<reference evidence="2" key="1">
    <citation type="journal article" date="2019" name="Int. J. Syst. Evol. Microbiol.">
        <title>The Global Catalogue of Microorganisms (GCM) 10K type strain sequencing project: providing services to taxonomists for standard genome sequencing and annotation.</title>
        <authorList>
            <consortium name="The Broad Institute Genomics Platform"/>
            <consortium name="The Broad Institute Genome Sequencing Center for Infectious Disease"/>
            <person name="Wu L."/>
            <person name="Ma J."/>
        </authorList>
    </citation>
    <scope>NUCLEOTIDE SEQUENCE [LARGE SCALE GENOMIC DNA]</scope>
    <source>
        <strain evidence="2">JCM 16904</strain>
    </source>
</reference>
<dbReference type="EMBL" id="BAAAZP010000238">
    <property type="protein sequence ID" value="GAA3719191.1"/>
    <property type="molecule type" value="Genomic_DNA"/>
</dbReference>
<sequence length="147" mass="16547">MTDFGDFGNIDMDRLLESVDRQIAKSEELQKGMELLVGRGEDPDGLVVVEYAGEGLRTLDIRSKAMRLSAAELSERIKATVQAAIEDLQRRTQEFMVETLGVDSAPARMMQNPEALLRPVKRAEASYDRAFESVMADLDRIRRDLDL</sequence>
<evidence type="ECO:0000313" key="2">
    <source>
        <dbReference type="Proteomes" id="UP001500902"/>
    </source>
</evidence>
<dbReference type="Gene3D" id="3.30.1310.10">
    <property type="entry name" value="Nucleoid-associated protein YbaB-like domain"/>
    <property type="match status" value="1"/>
</dbReference>
<evidence type="ECO:0000313" key="1">
    <source>
        <dbReference type="EMBL" id="GAA3719191.1"/>
    </source>
</evidence>
<dbReference type="InterPro" id="IPR004401">
    <property type="entry name" value="YbaB/EbfC"/>
</dbReference>
<dbReference type="Pfam" id="PF02575">
    <property type="entry name" value="YbaB_DNA_bd"/>
    <property type="match status" value="1"/>
</dbReference>
<evidence type="ECO:0008006" key="3">
    <source>
        <dbReference type="Google" id="ProtNLM"/>
    </source>
</evidence>